<keyword evidence="2" id="KW-0479">Metal-binding</keyword>
<keyword evidence="11" id="KW-1185">Reference proteome</keyword>
<dbReference type="PROSITE" id="PS00028">
    <property type="entry name" value="ZINC_FINGER_C2H2_1"/>
    <property type="match status" value="2"/>
</dbReference>
<evidence type="ECO:0000313" key="10">
    <source>
        <dbReference type="EMBL" id="KAF9068652.1"/>
    </source>
</evidence>
<dbReference type="GO" id="GO:0008270">
    <property type="term" value="F:zinc ion binding"/>
    <property type="evidence" value="ECO:0007669"/>
    <property type="project" value="UniProtKB-KW"/>
</dbReference>
<feature type="compositionally biased region" description="Polar residues" evidence="8">
    <location>
        <begin position="118"/>
        <end position="128"/>
    </location>
</feature>
<evidence type="ECO:0000256" key="7">
    <source>
        <dbReference type="PROSITE-ProRule" id="PRU00042"/>
    </source>
</evidence>
<feature type="region of interest" description="Disordered" evidence="8">
    <location>
        <begin position="181"/>
        <end position="203"/>
    </location>
</feature>
<dbReference type="InterPro" id="IPR013087">
    <property type="entry name" value="Znf_C2H2_type"/>
</dbReference>
<protein>
    <recommendedName>
        <fullName evidence="9">C2H2-type domain-containing protein</fullName>
    </recommendedName>
</protein>
<evidence type="ECO:0000256" key="1">
    <source>
        <dbReference type="ARBA" id="ARBA00004123"/>
    </source>
</evidence>
<dbReference type="PROSITE" id="PS50157">
    <property type="entry name" value="ZINC_FINGER_C2H2_2"/>
    <property type="match status" value="2"/>
</dbReference>
<evidence type="ECO:0000256" key="3">
    <source>
        <dbReference type="ARBA" id="ARBA00022737"/>
    </source>
</evidence>
<evidence type="ECO:0000256" key="4">
    <source>
        <dbReference type="ARBA" id="ARBA00022771"/>
    </source>
</evidence>
<reference evidence="10" key="1">
    <citation type="submission" date="2020-11" db="EMBL/GenBank/DDBJ databases">
        <authorList>
            <consortium name="DOE Joint Genome Institute"/>
            <person name="Ahrendt S."/>
            <person name="Riley R."/>
            <person name="Andreopoulos W."/>
            <person name="Labutti K."/>
            <person name="Pangilinan J."/>
            <person name="Ruiz-Duenas F.J."/>
            <person name="Barrasa J.M."/>
            <person name="Sanchez-Garcia M."/>
            <person name="Camarero S."/>
            <person name="Miyauchi S."/>
            <person name="Serrano A."/>
            <person name="Linde D."/>
            <person name="Babiker R."/>
            <person name="Drula E."/>
            <person name="Ayuso-Fernandez I."/>
            <person name="Pacheco R."/>
            <person name="Padilla G."/>
            <person name="Ferreira P."/>
            <person name="Barriuso J."/>
            <person name="Kellner H."/>
            <person name="Castanera R."/>
            <person name="Alfaro M."/>
            <person name="Ramirez L."/>
            <person name="Pisabarro A.G."/>
            <person name="Kuo A."/>
            <person name="Tritt A."/>
            <person name="Lipzen A."/>
            <person name="He G."/>
            <person name="Yan M."/>
            <person name="Ng V."/>
            <person name="Cullen D."/>
            <person name="Martin F."/>
            <person name="Rosso M.-N."/>
            <person name="Henrissat B."/>
            <person name="Hibbett D."/>
            <person name="Martinez A.T."/>
            <person name="Grigoriev I.V."/>
        </authorList>
    </citation>
    <scope>NUCLEOTIDE SEQUENCE</scope>
    <source>
        <strain evidence="10">AH 40177</strain>
    </source>
</reference>
<dbReference type="Gene3D" id="3.30.160.60">
    <property type="entry name" value="Classic Zinc Finger"/>
    <property type="match status" value="2"/>
</dbReference>
<dbReference type="OrthoDB" id="3437960at2759"/>
<accession>A0A9P5PUA6</accession>
<dbReference type="AlphaFoldDB" id="A0A9P5PUA6"/>
<dbReference type="PANTHER" id="PTHR16515:SF49">
    <property type="entry name" value="GASTRULA ZINC FINGER PROTEIN XLCGF49.1-LIKE-RELATED"/>
    <property type="match status" value="1"/>
</dbReference>
<dbReference type="PANTHER" id="PTHR16515">
    <property type="entry name" value="PR DOMAIN ZINC FINGER PROTEIN"/>
    <property type="match status" value="1"/>
</dbReference>
<evidence type="ECO:0000256" key="2">
    <source>
        <dbReference type="ARBA" id="ARBA00022723"/>
    </source>
</evidence>
<evidence type="ECO:0000256" key="6">
    <source>
        <dbReference type="ARBA" id="ARBA00023242"/>
    </source>
</evidence>
<dbReference type="SUPFAM" id="SSF57667">
    <property type="entry name" value="beta-beta-alpha zinc fingers"/>
    <property type="match status" value="1"/>
</dbReference>
<proteinExistence type="predicted"/>
<keyword evidence="5" id="KW-0862">Zinc</keyword>
<comment type="caution">
    <text evidence="10">The sequence shown here is derived from an EMBL/GenBank/DDBJ whole genome shotgun (WGS) entry which is preliminary data.</text>
</comment>
<keyword evidence="4 7" id="KW-0863">Zinc-finger</keyword>
<keyword evidence="6" id="KW-0539">Nucleus</keyword>
<feature type="domain" description="C2H2-type" evidence="9">
    <location>
        <begin position="265"/>
        <end position="292"/>
    </location>
</feature>
<dbReference type="InterPro" id="IPR036236">
    <property type="entry name" value="Znf_C2H2_sf"/>
</dbReference>
<evidence type="ECO:0000259" key="9">
    <source>
        <dbReference type="PROSITE" id="PS50157"/>
    </source>
</evidence>
<feature type="region of interest" description="Disordered" evidence="8">
    <location>
        <begin position="109"/>
        <end position="128"/>
    </location>
</feature>
<evidence type="ECO:0000256" key="8">
    <source>
        <dbReference type="SAM" id="MobiDB-lite"/>
    </source>
</evidence>
<comment type="subcellular location">
    <subcellularLocation>
        <location evidence="1">Nucleus</location>
    </subcellularLocation>
</comment>
<dbReference type="GO" id="GO:0010468">
    <property type="term" value="P:regulation of gene expression"/>
    <property type="evidence" value="ECO:0007669"/>
    <property type="project" value="TreeGrafter"/>
</dbReference>
<evidence type="ECO:0000256" key="5">
    <source>
        <dbReference type="ARBA" id="ARBA00022833"/>
    </source>
</evidence>
<name>A0A9P5PUA6_9AGAR</name>
<feature type="domain" description="C2H2-type" evidence="9">
    <location>
        <begin position="293"/>
        <end position="321"/>
    </location>
</feature>
<dbReference type="EMBL" id="JADNRY010000058">
    <property type="protein sequence ID" value="KAF9068652.1"/>
    <property type="molecule type" value="Genomic_DNA"/>
</dbReference>
<dbReference type="InterPro" id="IPR050331">
    <property type="entry name" value="Zinc_finger"/>
</dbReference>
<gene>
    <name evidence="10" type="ORF">BDP27DRAFT_1403035</name>
</gene>
<keyword evidence="3" id="KW-0677">Repeat</keyword>
<dbReference type="GO" id="GO:0005634">
    <property type="term" value="C:nucleus"/>
    <property type="evidence" value="ECO:0007669"/>
    <property type="project" value="UniProtKB-SubCell"/>
</dbReference>
<evidence type="ECO:0000313" key="11">
    <source>
        <dbReference type="Proteomes" id="UP000772434"/>
    </source>
</evidence>
<dbReference type="SMART" id="SM00355">
    <property type="entry name" value="ZnF_C2H2"/>
    <property type="match status" value="2"/>
</dbReference>
<sequence length="323" mass="35975">MFEYSYSTNNASHSSGELPPGEFQATSFLHHPFHPYPTNELHAGNRLSPVLEHSLASIPMDDRYFHSAAQEYNYYGPENERSTVTSDEEVLRGYHNGTDANSFLRHNEQMPSYAPMNDPQNYHNGQYSPLSASVQEYGSQLHTDEIANGSLEFEAHSSSSTSQRPSRPTVSVDLQLYSSLDSSSSTPYSAYPPTPASGNGSPHQEIRIYQQQPLLDPRSTYPGLPVTYGSISPVQEGSEGKLTVATSKVREAAVRKRKFSGPGKYKCSRCGDDFTTKHNLQHHENAHKGLKPYMCAYCSQAFTVPRSKDRHEQNIHSVNKPPS</sequence>
<organism evidence="10 11">
    <name type="scientific">Rhodocollybia butyracea</name>
    <dbReference type="NCBI Taxonomy" id="206335"/>
    <lineage>
        <taxon>Eukaryota</taxon>
        <taxon>Fungi</taxon>
        <taxon>Dikarya</taxon>
        <taxon>Basidiomycota</taxon>
        <taxon>Agaricomycotina</taxon>
        <taxon>Agaricomycetes</taxon>
        <taxon>Agaricomycetidae</taxon>
        <taxon>Agaricales</taxon>
        <taxon>Marasmiineae</taxon>
        <taxon>Omphalotaceae</taxon>
        <taxon>Rhodocollybia</taxon>
    </lineage>
</organism>
<dbReference type="Proteomes" id="UP000772434">
    <property type="component" value="Unassembled WGS sequence"/>
</dbReference>